<dbReference type="InterPro" id="IPR030922">
    <property type="entry name" value="LptF"/>
</dbReference>
<reference evidence="10 11" key="1">
    <citation type="submission" date="2019-07" db="EMBL/GenBank/DDBJ databases">
        <title>Tepidimonas thermarum AA-1 draft genome.</title>
        <authorList>
            <person name="Da Costa M.S."/>
            <person name="Froufe H.J.C."/>
            <person name="Egas C."/>
            <person name="Albuquerque L."/>
        </authorList>
    </citation>
    <scope>NUCLEOTIDE SEQUENCE [LARGE SCALE GENOMIC DNA]</scope>
    <source>
        <strain evidence="10 11">AA-1</strain>
    </source>
</reference>
<keyword evidence="11" id="KW-1185">Reference proteome</keyword>
<keyword evidence="3" id="KW-0813">Transport</keyword>
<keyword evidence="6 9" id="KW-0812">Transmembrane</keyword>
<evidence type="ECO:0000256" key="3">
    <source>
        <dbReference type="ARBA" id="ARBA00022448"/>
    </source>
</evidence>
<accession>A0A554X032</accession>
<feature type="transmembrane region" description="Helical" evidence="9">
    <location>
        <begin position="298"/>
        <end position="315"/>
    </location>
</feature>
<dbReference type="GO" id="GO:0015920">
    <property type="term" value="P:lipopolysaccharide transport"/>
    <property type="evidence" value="ECO:0007669"/>
    <property type="project" value="TreeGrafter"/>
</dbReference>
<protein>
    <recommendedName>
        <fullName evidence="2">Lipopolysaccharide export system permease protein LptF</fullName>
    </recommendedName>
</protein>
<keyword evidence="8 9" id="KW-0472">Membrane</keyword>
<feature type="transmembrane region" description="Helical" evidence="9">
    <location>
        <begin position="48"/>
        <end position="76"/>
    </location>
</feature>
<name>A0A554X032_9BURK</name>
<evidence type="ECO:0000256" key="1">
    <source>
        <dbReference type="ARBA" id="ARBA00004429"/>
    </source>
</evidence>
<evidence type="ECO:0000313" key="10">
    <source>
        <dbReference type="EMBL" id="TSE29125.1"/>
    </source>
</evidence>
<dbReference type="PANTHER" id="PTHR33529:SF7">
    <property type="entry name" value="LIPOPOLYSACCHARIDE EXPORT SYSTEM PERMEASE PROTEIN LPTF"/>
    <property type="match status" value="1"/>
</dbReference>
<organism evidence="10 11">
    <name type="scientific">Tepidimonas thermarum</name>
    <dbReference type="NCBI Taxonomy" id="335431"/>
    <lineage>
        <taxon>Bacteria</taxon>
        <taxon>Pseudomonadati</taxon>
        <taxon>Pseudomonadota</taxon>
        <taxon>Betaproteobacteria</taxon>
        <taxon>Burkholderiales</taxon>
        <taxon>Tepidimonas</taxon>
    </lineage>
</organism>
<dbReference type="Proteomes" id="UP000318542">
    <property type="component" value="Unassembled WGS sequence"/>
</dbReference>
<keyword evidence="4" id="KW-1003">Cell membrane</keyword>
<evidence type="ECO:0000256" key="2">
    <source>
        <dbReference type="ARBA" id="ARBA00014213"/>
    </source>
</evidence>
<comment type="subcellular location">
    <subcellularLocation>
        <location evidence="1">Cell inner membrane</location>
        <topology evidence="1">Multi-pass membrane protein</topology>
    </subcellularLocation>
</comment>
<feature type="transmembrane region" description="Helical" evidence="9">
    <location>
        <begin position="15"/>
        <end position="36"/>
    </location>
</feature>
<evidence type="ECO:0000256" key="6">
    <source>
        <dbReference type="ARBA" id="ARBA00022692"/>
    </source>
</evidence>
<evidence type="ECO:0000256" key="5">
    <source>
        <dbReference type="ARBA" id="ARBA00022519"/>
    </source>
</evidence>
<keyword evidence="5" id="KW-0997">Cell inner membrane</keyword>
<dbReference type="Pfam" id="PF03739">
    <property type="entry name" value="LptF_LptG"/>
    <property type="match status" value="1"/>
</dbReference>
<dbReference type="InterPro" id="IPR005495">
    <property type="entry name" value="LptG/LptF_permease"/>
</dbReference>
<dbReference type="GO" id="GO:0043190">
    <property type="term" value="C:ATP-binding cassette (ABC) transporter complex"/>
    <property type="evidence" value="ECO:0007669"/>
    <property type="project" value="InterPro"/>
</dbReference>
<sequence>MLFESSLRRELARSFGAALVVLLTVVITMMLVRALSQASRGEFDPQDVLLFLTYAVLTQLAPLLTMAVFIAVAAVLSRMYRDSEMVIWHVSGIGLSRFVAPVARFAWPIWAVIALLTAFVAPWANQQRDEMRLRYEQRGDLERVAPGQFQESSGGRRVLYIDRNEQDDGQGRNVFILSVERDGSESVLSARAWQVVTRDGVAYLVLRDGQRVLRAGAGAESAAQVSEFDTYWVQVRSAEAAPGASGRQSARTTWELLRDGSPSSRGELSWRTGLVLSAINLALLAIAVSAANPRAGKSGNLMFMLFAFLLYHNLLTMGESWIARGRVGMGTFMLLLHGGVALGVLLWLAQREQPWLQRWRRRPEAA</sequence>
<dbReference type="GO" id="GO:0055085">
    <property type="term" value="P:transmembrane transport"/>
    <property type="evidence" value="ECO:0007669"/>
    <property type="project" value="InterPro"/>
</dbReference>
<keyword evidence="7 9" id="KW-1133">Transmembrane helix</keyword>
<dbReference type="OrthoDB" id="9778062at2"/>
<proteinExistence type="predicted"/>
<dbReference type="AlphaFoldDB" id="A0A554X032"/>
<feature type="transmembrane region" description="Helical" evidence="9">
    <location>
        <begin position="105"/>
        <end position="124"/>
    </location>
</feature>
<comment type="caution">
    <text evidence="10">The sequence shown here is derived from an EMBL/GenBank/DDBJ whole genome shotgun (WGS) entry which is preliminary data.</text>
</comment>
<dbReference type="EMBL" id="VJOL01000030">
    <property type="protein sequence ID" value="TSE29125.1"/>
    <property type="molecule type" value="Genomic_DNA"/>
</dbReference>
<dbReference type="NCBIfam" id="TIGR04407">
    <property type="entry name" value="LptF_YjgP"/>
    <property type="match status" value="1"/>
</dbReference>
<evidence type="ECO:0000256" key="4">
    <source>
        <dbReference type="ARBA" id="ARBA00022475"/>
    </source>
</evidence>
<dbReference type="PANTHER" id="PTHR33529">
    <property type="entry name" value="SLR0882 PROTEIN-RELATED"/>
    <property type="match status" value="1"/>
</dbReference>
<evidence type="ECO:0000256" key="9">
    <source>
        <dbReference type="SAM" id="Phobius"/>
    </source>
</evidence>
<gene>
    <name evidence="10" type="primary">lptF</name>
    <name evidence="10" type="ORF">Tther_01644</name>
</gene>
<evidence type="ECO:0000256" key="8">
    <source>
        <dbReference type="ARBA" id="ARBA00023136"/>
    </source>
</evidence>
<dbReference type="RefSeq" id="WP_143902795.1">
    <property type="nucleotide sequence ID" value="NZ_VJOL01000030.1"/>
</dbReference>
<evidence type="ECO:0000313" key="11">
    <source>
        <dbReference type="Proteomes" id="UP000318542"/>
    </source>
</evidence>
<feature type="transmembrane region" description="Helical" evidence="9">
    <location>
        <begin position="327"/>
        <end position="349"/>
    </location>
</feature>
<evidence type="ECO:0000256" key="7">
    <source>
        <dbReference type="ARBA" id="ARBA00022989"/>
    </source>
</evidence>